<accession>A0A1F6CT71</accession>
<dbReference type="STRING" id="1798480.A2851_04995"/>
<gene>
    <name evidence="4" type="ORF">A2851_04995</name>
</gene>
<dbReference type="GO" id="GO:0000160">
    <property type="term" value="P:phosphorelay signal transduction system"/>
    <property type="evidence" value="ECO:0007669"/>
    <property type="project" value="InterPro"/>
</dbReference>
<dbReference type="CDD" id="cd17574">
    <property type="entry name" value="REC_OmpR"/>
    <property type="match status" value="2"/>
</dbReference>
<evidence type="ECO:0000313" key="4">
    <source>
        <dbReference type="EMBL" id="OGG52378.1"/>
    </source>
</evidence>
<feature type="domain" description="Response regulatory" evidence="3">
    <location>
        <begin position="144"/>
        <end position="260"/>
    </location>
</feature>
<sequence length="268" mass="29952">MAQKQKILLLEDEQVLGEILLNKLMSSGYDASWEMDGESGIQKMRAMKPDLVLLDIVMPKKDGYEVLEEMHKDAELKKIPVVVISNSGQPVEISRILELGAKDYIIKAQFSPDEVLEKIQKFIGKAAESDDASVVDPQTKQEGKVWIVEDDQFLSTLSSTRLAKEGYAIKTATDGAQALKLLDTEIPDLVLLDVMMPGMNGFDVLKAMRADPRCKDVIIVMFSNLGQEHEIEEARKNGADDFLVKAKFTLPEVVERVNAMIAKKRRKS</sequence>
<dbReference type="PANTHER" id="PTHR44591">
    <property type="entry name" value="STRESS RESPONSE REGULATOR PROTEIN 1"/>
    <property type="match status" value="1"/>
</dbReference>
<name>A0A1F6CT71_9BACT</name>
<dbReference type="PANTHER" id="PTHR44591:SF3">
    <property type="entry name" value="RESPONSE REGULATORY DOMAIN-CONTAINING PROTEIN"/>
    <property type="match status" value="1"/>
</dbReference>
<dbReference type="SUPFAM" id="SSF52172">
    <property type="entry name" value="CheY-like"/>
    <property type="match status" value="2"/>
</dbReference>
<dbReference type="InterPro" id="IPR050595">
    <property type="entry name" value="Bact_response_regulator"/>
</dbReference>
<dbReference type="AlphaFoldDB" id="A0A1F6CT71"/>
<keyword evidence="1 2" id="KW-0597">Phosphoprotein</keyword>
<protein>
    <recommendedName>
        <fullName evidence="3">Response regulatory domain-containing protein</fullName>
    </recommendedName>
</protein>
<dbReference type="Proteomes" id="UP000176863">
    <property type="component" value="Unassembled WGS sequence"/>
</dbReference>
<dbReference type="Pfam" id="PF00072">
    <property type="entry name" value="Response_reg"/>
    <property type="match status" value="2"/>
</dbReference>
<feature type="domain" description="Response regulatory" evidence="3">
    <location>
        <begin position="6"/>
        <end position="122"/>
    </location>
</feature>
<dbReference type="Gene3D" id="3.40.50.2300">
    <property type="match status" value="2"/>
</dbReference>
<organism evidence="4 5">
    <name type="scientific">Candidatus Kaiserbacteria bacterium RIFCSPHIGHO2_01_FULL_53_29</name>
    <dbReference type="NCBI Taxonomy" id="1798480"/>
    <lineage>
        <taxon>Bacteria</taxon>
        <taxon>Candidatus Kaiseribacteriota</taxon>
    </lineage>
</organism>
<feature type="modified residue" description="4-aspartylphosphate" evidence="2">
    <location>
        <position position="193"/>
    </location>
</feature>
<comment type="caution">
    <text evidence="4">The sequence shown here is derived from an EMBL/GenBank/DDBJ whole genome shotgun (WGS) entry which is preliminary data.</text>
</comment>
<dbReference type="SMART" id="SM00448">
    <property type="entry name" value="REC"/>
    <property type="match status" value="2"/>
</dbReference>
<dbReference type="InterPro" id="IPR001789">
    <property type="entry name" value="Sig_transdc_resp-reg_receiver"/>
</dbReference>
<evidence type="ECO:0000259" key="3">
    <source>
        <dbReference type="PROSITE" id="PS50110"/>
    </source>
</evidence>
<evidence type="ECO:0000256" key="1">
    <source>
        <dbReference type="ARBA" id="ARBA00022553"/>
    </source>
</evidence>
<evidence type="ECO:0000256" key="2">
    <source>
        <dbReference type="PROSITE-ProRule" id="PRU00169"/>
    </source>
</evidence>
<evidence type="ECO:0000313" key="5">
    <source>
        <dbReference type="Proteomes" id="UP000176863"/>
    </source>
</evidence>
<feature type="modified residue" description="4-aspartylphosphate" evidence="2">
    <location>
        <position position="55"/>
    </location>
</feature>
<dbReference type="EMBL" id="MFKT01000029">
    <property type="protein sequence ID" value="OGG52378.1"/>
    <property type="molecule type" value="Genomic_DNA"/>
</dbReference>
<reference evidence="4 5" key="1">
    <citation type="journal article" date="2016" name="Nat. Commun.">
        <title>Thousands of microbial genomes shed light on interconnected biogeochemical processes in an aquifer system.</title>
        <authorList>
            <person name="Anantharaman K."/>
            <person name="Brown C.T."/>
            <person name="Hug L.A."/>
            <person name="Sharon I."/>
            <person name="Castelle C.J."/>
            <person name="Probst A.J."/>
            <person name="Thomas B.C."/>
            <person name="Singh A."/>
            <person name="Wilkins M.J."/>
            <person name="Karaoz U."/>
            <person name="Brodie E.L."/>
            <person name="Williams K.H."/>
            <person name="Hubbard S.S."/>
            <person name="Banfield J.F."/>
        </authorList>
    </citation>
    <scope>NUCLEOTIDE SEQUENCE [LARGE SCALE GENOMIC DNA]</scope>
</reference>
<dbReference type="InterPro" id="IPR011006">
    <property type="entry name" value="CheY-like_superfamily"/>
</dbReference>
<proteinExistence type="predicted"/>
<dbReference type="PROSITE" id="PS50110">
    <property type="entry name" value="RESPONSE_REGULATORY"/>
    <property type="match status" value="2"/>
</dbReference>